<keyword evidence="1" id="KW-0378">Hydrolase</keyword>
<evidence type="ECO:0000313" key="6">
    <source>
        <dbReference type="Proteomes" id="UP000051955"/>
    </source>
</evidence>
<dbReference type="PANTHER" id="PTHR46517">
    <property type="entry name" value="FRUCTOSE-2,6-BISPHOSPHATASE TIGAR"/>
    <property type="match status" value="1"/>
</dbReference>
<proteinExistence type="predicted"/>
<evidence type="ECO:0000256" key="3">
    <source>
        <dbReference type="PIRSR" id="PIRSR613078-2"/>
    </source>
</evidence>
<dbReference type="STRING" id="1423715.FD25_GL001240"/>
<dbReference type="InterPro" id="IPR013078">
    <property type="entry name" value="His_Pase_superF_clade-1"/>
</dbReference>
<dbReference type="GO" id="GO:0004331">
    <property type="term" value="F:fructose-2,6-bisphosphate 2-phosphatase activity"/>
    <property type="evidence" value="ECO:0007669"/>
    <property type="project" value="TreeGrafter"/>
</dbReference>
<dbReference type="PANTHER" id="PTHR46517:SF1">
    <property type="entry name" value="FRUCTOSE-2,6-BISPHOSPHATASE TIGAR"/>
    <property type="match status" value="1"/>
</dbReference>
<dbReference type="Gene3D" id="3.40.50.1240">
    <property type="entry name" value="Phosphoglycerate mutase-like"/>
    <property type="match status" value="1"/>
</dbReference>
<name>A0A0R1LMN0_9LACO</name>
<accession>A0A0R1LMN0</accession>
<gene>
    <name evidence="5" type="ORF">FD25_GL001240</name>
</gene>
<evidence type="ECO:0000256" key="1">
    <source>
        <dbReference type="ARBA" id="ARBA00022801"/>
    </source>
</evidence>
<dbReference type="GO" id="GO:0045820">
    <property type="term" value="P:negative regulation of glycolytic process"/>
    <property type="evidence" value="ECO:0007669"/>
    <property type="project" value="TreeGrafter"/>
</dbReference>
<dbReference type="AlphaFoldDB" id="A0A0R1LMN0"/>
<keyword evidence="6" id="KW-1185">Reference proteome</keyword>
<feature type="active site" description="Proton donor/acceptor" evidence="2">
    <location>
        <position position="88"/>
    </location>
</feature>
<evidence type="ECO:0000256" key="4">
    <source>
        <dbReference type="PIRSR" id="PIRSR613078-3"/>
    </source>
</evidence>
<organism evidence="5 6">
    <name type="scientific">Levilactobacillus acidifarinae DSM 19394 = JCM 15949</name>
    <dbReference type="NCBI Taxonomy" id="1423715"/>
    <lineage>
        <taxon>Bacteria</taxon>
        <taxon>Bacillati</taxon>
        <taxon>Bacillota</taxon>
        <taxon>Bacilli</taxon>
        <taxon>Lactobacillales</taxon>
        <taxon>Lactobacillaceae</taxon>
        <taxon>Levilactobacillus</taxon>
    </lineage>
</organism>
<dbReference type="OrthoDB" id="4131070at2"/>
<feature type="binding site" evidence="3">
    <location>
        <begin position="10"/>
        <end position="17"/>
    </location>
    <ligand>
        <name>substrate</name>
    </ligand>
</feature>
<dbReference type="Proteomes" id="UP000051955">
    <property type="component" value="Unassembled WGS sequence"/>
</dbReference>
<feature type="binding site" evidence="3">
    <location>
        <position position="60"/>
    </location>
    <ligand>
        <name>substrate</name>
    </ligand>
</feature>
<comment type="caution">
    <text evidence="5">The sequence shown here is derived from an EMBL/GenBank/DDBJ whole genome shotgun (WGS) entry which is preliminary data.</text>
</comment>
<dbReference type="RefSeq" id="WP_057804637.1">
    <property type="nucleotide sequence ID" value="NZ_AZDV01000028.1"/>
</dbReference>
<dbReference type="Pfam" id="PF00300">
    <property type="entry name" value="His_Phos_1"/>
    <property type="match status" value="2"/>
</dbReference>
<dbReference type="SMART" id="SM00855">
    <property type="entry name" value="PGAM"/>
    <property type="match status" value="1"/>
</dbReference>
<dbReference type="CDD" id="cd07067">
    <property type="entry name" value="HP_PGM_like"/>
    <property type="match status" value="1"/>
</dbReference>
<reference evidence="5 6" key="1">
    <citation type="journal article" date="2015" name="Genome Announc.">
        <title>Expanding the biotechnology potential of lactobacilli through comparative genomics of 213 strains and associated genera.</title>
        <authorList>
            <person name="Sun Z."/>
            <person name="Harris H.M."/>
            <person name="McCann A."/>
            <person name="Guo C."/>
            <person name="Argimon S."/>
            <person name="Zhang W."/>
            <person name="Yang X."/>
            <person name="Jeffery I.B."/>
            <person name="Cooney J.C."/>
            <person name="Kagawa T.F."/>
            <person name="Liu W."/>
            <person name="Song Y."/>
            <person name="Salvetti E."/>
            <person name="Wrobel A."/>
            <person name="Rasinkangas P."/>
            <person name="Parkhill J."/>
            <person name="Rea M.C."/>
            <person name="O'Sullivan O."/>
            <person name="Ritari J."/>
            <person name="Douillard F.P."/>
            <person name="Paul Ross R."/>
            <person name="Yang R."/>
            <person name="Briner A.E."/>
            <person name="Felis G.E."/>
            <person name="de Vos W.M."/>
            <person name="Barrangou R."/>
            <person name="Klaenhammer T.R."/>
            <person name="Caufield P.W."/>
            <person name="Cui Y."/>
            <person name="Zhang H."/>
            <person name="O'Toole P.W."/>
        </authorList>
    </citation>
    <scope>NUCLEOTIDE SEQUENCE [LARGE SCALE GENOMIC DNA]</scope>
    <source>
        <strain evidence="5 6">DSM 19394</strain>
    </source>
</reference>
<dbReference type="InterPro" id="IPR029033">
    <property type="entry name" value="His_PPase_superfam"/>
</dbReference>
<evidence type="ECO:0000313" key="5">
    <source>
        <dbReference type="EMBL" id="KRK93913.1"/>
    </source>
</evidence>
<dbReference type="EMBL" id="AZDV01000028">
    <property type="protein sequence ID" value="KRK93913.1"/>
    <property type="molecule type" value="Genomic_DNA"/>
</dbReference>
<feature type="site" description="Transition state stabilizer" evidence="4">
    <location>
        <position position="172"/>
    </location>
</feature>
<evidence type="ECO:0000256" key="2">
    <source>
        <dbReference type="PIRSR" id="PIRSR613078-1"/>
    </source>
</evidence>
<dbReference type="InterPro" id="IPR051695">
    <property type="entry name" value="Phosphoglycerate_Mutase"/>
</dbReference>
<dbReference type="GO" id="GO:0005829">
    <property type="term" value="C:cytosol"/>
    <property type="evidence" value="ECO:0007669"/>
    <property type="project" value="TreeGrafter"/>
</dbReference>
<feature type="active site" description="Tele-phosphohistidine intermediate" evidence="2">
    <location>
        <position position="11"/>
    </location>
</feature>
<dbReference type="GO" id="GO:0043456">
    <property type="term" value="P:regulation of pentose-phosphate shunt"/>
    <property type="evidence" value="ECO:0007669"/>
    <property type="project" value="TreeGrafter"/>
</dbReference>
<protein>
    <submittedName>
        <fullName evidence="5">Phosphoglycerate mutase</fullName>
    </submittedName>
</protein>
<dbReference type="SUPFAM" id="SSF53254">
    <property type="entry name" value="Phosphoglycerate mutase-like"/>
    <property type="match status" value="1"/>
</dbReference>
<dbReference type="PATRIC" id="fig|1423715.3.peg.1274"/>
<sequence>MATVELYLVRHGQTYLNKYFRIQGWSDSPLTDKGIADANHAGERLAQLPFAAAYASDTNRAQTTAQHILAANQTLTPADLQTEVGFREENFGYYEGLDSGFTWHAVGSPVGLNSFNAMIRELTIEKTKDMFKAQDPYHDAENNEEFWARVQPALDRVLAAASDGDKVLIASHSTTIRSIVSKFNKKIDISVPVENGSITKLTVKDGHYKVDYYNNTTGKLK</sequence>